<feature type="chain" id="PRO_5015130999" evidence="5">
    <location>
        <begin position="21"/>
        <end position="630"/>
    </location>
</feature>
<evidence type="ECO:0000313" key="7">
    <source>
        <dbReference type="EMBL" id="PSC76055.1"/>
    </source>
</evidence>
<dbReference type="Pfam" id="PF00305">
    <property type="entry name" value="Lipoxygenase"/>
    <property type="match status" value="1"/>
</dbReference>
<dbReference type="SUPFAM" id="SSF48484">
    <property type="entry name" value="Lipoxigenase"/>
    <property type="match status" value="1"/>
</dbReference>
<comment type="caution">
    <text evidence="7">The sequence shown here is derived from an EMBL/GenBank/DDBJ whole genome shotgun (WGS) entry which is preliminary data.</text>
</comment>
<dbReference type="Proteomes" id="UP000239649">
    <property type="component" value="Unassembled WGS sequence"/>
</dbReference>
<feature type="region of interest" description="Disordered" evidence="4">
    <location>
        <begin position="84"/>
        <end position="105"/>
    </location>
</feature>
<dbReference type="EMBL" id="LHPF02000001">
    <property type="protein sequence ID" value="PSC76055.1"/>
    <property type="molecule type" value="Genomic_DNA"/>
</dbReference>
<sequence length="630" mass="65143">MRFSGALIACLALLLARQEAQVRGSAALFGEEYSDMGAAFPAGAAGGADVLADGRLLGARFDPGTPVQEARELVERTLRSECSKAPGGAAAGFSPTAENTDDAAPPANASVACAPTIDGLDAVWAALPAELRPAMSGLARSDAAFARLRLTANPLMLRAVAALPEGWSPAGITGLDEAGIIAGTGLTLEQLLAAGRVFSVDFAPLAPVLLPAPGAHLEIPTALFFLDGNATGAGGTPEGDVSAFDAPSGTLDAGASKDSSSQLQLMPLAIKFTVFNNHTYSPRDTPADWFLAKAALNALDSSYMAAFHFFPTHLLLENICISAARNLAPTHPLYPLVTKPCLINTAIVYAGFRIIMANGTGTSDQSFQNESWEGTYLAADLAARGVADVPGYAYAQDAVALYAALEKHATARLRSAYGEGPAALAGDAQLTAFLADLAPGGPGALPLRGGFPGPENITTPEALARVAAQVMWLAGVQHHALNSNRVFNFDFILPSIPGKLWAPPPADKGVLSEEELVARYLLPATVPDPANGTATPGLDWWLRVYDSGSRFRIAEEPGGETLLQAYAQYQPPEGCSSAAAQAAANAGAELRADLEAISAAVRAREAAAAAAGLPQYIMLDPLGLPAYTYT</sequence>
<dbReference type="STRING" id="554055.A0A2P6VPS3"/>
<evidence type="ECO:0000256" key="5">
    <source>
        <dbReference type="SAM" id="SignalP"/>
    </source>
</evidence>
<dbReference type="Gene3D" id="1.20.245.10">
    <property type="entry name" value="Lipoxygenase-1, Domain 5"/>
    <property type="match status" value="1"/>
</dbReference>
<name>A0A2P6VPS3_9CHLO</name>
<accession>A0A2P6VPS3</accession>
<keyword evidence="5" id="KW-0732">Signal</keyword>
<feature type="domain" description="Lipoxygenase" evidence="6">
    <location>
        <begin position="140"/>
        <end position="630"/>
    </location>
</feature>
<dbReference type="GO" id="GO:0046872">
    <property type="term" value="F:metal ion binding"/>
    <property type="evidence" value="ECO:0007669"/>
    <property type="project" value="UniProtKB-KW"/>
</dbReference>
<evidence type="ECO:0000256" key="1">
    <source>
        <dbReference type="ARBA" id="ARBA00022723"/>
    </source>
</evidence>
<keyword evidence="2" id="KW-0223">Dioxygenase</keyword>
<dbReference type="OrthoDB" id="407298at2759"/>
<dbReference type="InterPro" id="IPR036226">
    <property type="entry name" value="LipOase_C_sf"/>
</dbReference>
<organism evidence="7 8">
    <name type="scientific">Micractinium conductrix</name>
    <dbReference type="NCBI Taxonomy" id="554055"/>
    <lineage>
        <taxon>Eukaryota</taxon>
        <taxon>Viridiplantae</taxon>
        <taxon>Chlorophyta</taxon>
        <taxon>core chlorophytes</taxon>
        <taxon>Trebouxiophyceae</taxon>
        <taxon>Chlorellales</taxon>
        <taxon>Chlorellaceae</taxon>
        <taxon>Chlorella clade</taxon>
        <taxon>Micractinium</taxon>
    </lineage>
</organism>
<dbReference type="GO" id="GO:0016702">
    <property type="term" value="F:oxidoreductase activity, acting on single donors with incorporation of molecular oxygen, incorporation of two atoms of oxygen"/>
    <property type="evidence" value="ECO:0007669"/>
    <property type="project" value="InterPro"/>
</dbReference>
<evidence type="ECO:0000256" key="2">
    <source>
        <dbReference type="ARBA" id="ARBA00022964"/>
    </source>
</evidence>
<keyword evidence="1" id="KW-0479">Metal-binding</keyword>
<dbReference type="GO" id="GO:0034440">
    <property type="term" value="P:lipid oxidation"/>
    <property type="evidence" value="ECO:0007669"/>
    <property type="project" value="InterPro"/>
</dbReference>
<evidence type="ECO:0000256" key="4">
    <source>
        <dbReference type="SAM" id="MobiDB-lite"/>
    </source>
</evidence>
<dbReference type="AlphaFoldDB" id="A0A2P6VPS3"/>
<evidence type="ECO:0000313" key="8">
    <source>
        <dbReference type="Proteomes" id="UP000239649"/>
    </source>
</evidence>
<feature type="signal peptide" evidence="5">
    <location>
        <begin position="1"/>
        <end position="20"/>
    </location>
</feature>
<evidence type="ECO:0000256" key="3">
    <source>
        <dbReference type="ARBA" id="ARBA00023002"/>
    </source>
</evidence>
<gene>
    <name evidence="7" type="primary">g364</name>
    <name evidence="7" type="ORF">C2E20_0364</name>
</gene>
<keyword evidence="3" id="KW-0560">Oxidoreductase</keyword>
<dbReference type="PANTHER" id="PTHR11771">
    <property type="entry name" value="LIPOXYGENASE"/>
    <property type="match status" value="1"/>
</dbReference>
<protein>
    <submittedName>
        <fullName evidence="7">Arachidonate 15-lipoxygenase B-like isoform A</fullName>
    </submittedName>
</protein>
<reference evidence="7 8" key="1">
    <citation type="journal article" date="2018" name="Plant J.">
        <title>Genome sequences of Chlorella sorokiniana UTEX 1602 and Micractinium conductrix SAG 241.80: implications to maltose excretion by a green alga.</title>
        <authorList>
            <person name="Arriola M.B."/>
            <person name="Velmurugan N."/>
            <person name="Zhang Y."/>
            <person name="Plunkett M.H."/>
            <person name="Hondzo H."/>
            <person name="Barney B.M."/>
        </authorList>
    </citation>
    <scope>NUCLEOTIDE SEQUENCE [LARGE SCALE GENOMIC DNA]</scope>
    <source>
        <strain evidence="7 8">SAG 241.80</strain>
    </source>
</reference>
<proteinExistence type="predicted"/>
<dbReference type="InterPro" id="IPR000907">
    <property type="entry name" value="LipOase"/>
</dbReference>
<evidence type="ECO:0000259" key="6">
    <source>
        <dbReference type="PROSITE" id="PS51393"/>
    </source>
</evidence>
<keyword evidence="8" id="KW-1185">Reference proteome</keyword>
<dbReference type="PROSITE" id="PS51393">
    <property type="entry name" value="LIPOXYGENASE_3"/>
    <property type="match status" value="1"/>
</dbReference>
<dbReference type="InterPro" id="IPR013819">
    <property type="entry name" value="LipOase_C"/>
</dbReference>